<evidence type="ECO:0000313" key="4">
    <source>
        <dbReference type="Proteomes" id="UP000243629"/>
    </source>
</evidence>
<keyword evidence="1" id="KW-1277">Toxin-antitoxin system</keyword>
<comment type="similarity">
    <text evidence="2">Belongs to the TacA antitoxin family.</text>
</comment>
<evidence type="ECO:0000313" key="3">
    <source>
        <dbReference type="EMBL" id="SFM69528.1"/>
    </source>
</evidence>
<gene>
    <name evidence="3" type="ORF">SAMN05216217_11218</name>
</gene>
<proteinExistence type="inferred from homology"/>
<reference evidence="4" key="1">
    <citation type="submission" date="2016-10" db="EMBL/GenBank/DDBJ databases">
        <authorList>
            <person name="Varghese N."/>
            <person name="Submissions S."/>
        </authorList>
    </citation>
    <scope>NUCLEOTIDE SEQUENCE [LARGE SCALE GENOMIC DNA]</scope>
    <source>
        <strain evidence="4">DSM 24213</strain>
    </source>
</reference>
<keyword evidence="4" id="KW-1185">Reference proteome</keyword>
<dbReference type="SUPFAM" id="SSF47598">
    <property type="entry name" value="Ribbon-helix-helix"/>
    <property type="match status" value="1"/>
</dbReference>
<dbReference type="OrthoDB" id="5297163at2"/>
<accession>A0A1I4SYD8</accession>
<name>A0A1I4SYD8_9GAMM</name>
<protein>
    <submittedName>
        <fullName evidence="3">Uncharacterized conserved protein, DUF1778 family</fullName>
    </submittedName>
</protein>
<dbReference type="Pfam" id="PF08681">
    <property type="entry name" value="TacA1"/>
    <property type="match status" value="1"/>
</dbReference>
<dbReference type="Gene3D" id="1.20.5.780">
    <property type="entry name" value="Single helix bin"/>
    <property type="match status" value="1"/>
</dbReference>
<dbReference type="PANTHER" id="PTHR35401">
    <property type="entry name" value="COPG FAMILY HELIX-TURN-HELIX PROTEIN-RELATED-RELATED"/>
    <property type="match status" value="1"/>
</dbReference>
<dbReference type="EMBL" id="FOUI01000012">
    <property type="protein sequence ID" value="SFM69528.1"/>
    <property type="molecule type" value="Genomic_DNA"/>
</dbReference>
<organism evidence="3 4">
    <name type="scientific">Halopseudomonas yangmingensis</name>
    <dbReference type="NCBI Taxonomy" id="1720063"/>
    <lineage>
        <taxon>Bacteria</taxon>
        <taxon>Pseudomonadati</taxon>
        <taxon>Pseudomonadota</taxon>
        <taxon>Gammaproteobacteria</taxon>
        <taxon>Pseudomonadales</taxon>
        <taxon>Pseudomonadaceae</taxon>
        <taxon>Halopseudomonas</taxon>
    </lineage>
</organism>
<dbReference type="Proteomes" id="UP000243629">
    <property type="component" value="Unassembled WGS sequence"/>
</dbReference>
<evidence type="ECO:0000256" key="1">
    <source>
        <dbReference type="ARBA" id="ARBA00022649"/>
    </source>
</evidence>
<evidence type="ECO:0000256" key="2">
    <source>
        <dbReference type="ARBA" id="ARBA00049988"/>
    </source>
</evidence>
<sequence>MTSRVQTHKKIVPLKMKVDEETLRLIDYAAQLLGHQRTQFVLDAATAHAEDVILNRRLFVLSATDFDAFDQALYQPRSSDVDERLQKLLGRPKRWG</sequence>
<dbReference type="InterPro" id="IPR014795">
    <property type="entry name" value="TacA_1-like"/>
</dbReference>
<dbReference type="AlphaFoldDB" id="A0A1I4SYD8"/>
<dbReference type="STRING" id="1720063.SAMN05216217_11218"/>
<dbReference type="GO" id="GO:0006355">
    <property type="term" value="P:regulation of DNA-templated transcription"/>
    <property type="evidence" value="ECO:0007669"/>
    <property type="project" value="InterPro"/>
</dbReference>
<dbReference type="RefSeq" id="WP_093476862.1">
    <property type="nucleotide sequence ID" value="NZ_FOUI01000012.1"/>
</dbReference>
<dbReference type="InterPro" id="IPR010985">
    <property type="entry name" value="Ribbon_hlx_hlx"/>
</dbReference>